<feature type="compositionally biased region" description="Acidic residues" evidence="1">
    <location>
        <begin position="60"/>
        <end position="71"/>
    </location>
</feature>
<evidence type="ECO:0000313" key="3">
    <source>
        <dbReference type="Proteomes" id="UP001562425"/>
    </source>
</evidence>
<dbReference type="Proteomes" id="UP001562425">
    <property type="component" value="Unassembled WGS sequence"/>
</dbReference>
<accession>A0ABD1CZK0</accession>
<reference evidence="2 3" key="1">
    <citation type="submission" date="2024-05" db="EMBL/GenBank/DDBJ databases">
        <title>Culex pipiens pipiens assembly and annotation.</title>
        <authorList>
            <person name="Alout H."/>
            <person name="Durand T."/>
        </authorList>
    </citation>
    <scope>NUCLEOTIDE SEQUENCE [LARGE SCALE GENOMIC DNA]</scope>
    <source>
        <strain evidence="2">HA-2024</strain>
        <tissue evidence="2">Whole body</tissue>
    </source>
</reference>
<evidence type="ECO:0000313" key="2">
    <source>
        <dbReference type="EMBL" id="KAL1381452.1"/>
    </source>
</evidence>
<feature type="compositionally biased region" description="Basic and acidic residues" evidence="1">
    <location>
        <begin position="12"/>
        <end position="23"/>
    </location>
</feature>
<dbReference type="AlphaFoldDB" id="A0ABD1CZK0"/>
<feature type="region of interest" description="Disordered" evidence="1">
    <location>
        <begin position="59"/>
        <end position="122"/>
    </location>
</feature>
<feature type="compositionally biased region" description="Basic and acidic residues" evidence="1">
    <location>
        <begin position="100"/>
        <end position="122"/>
    </location>
</feature>
<proteinExistence type="predicted"/>
<evidence type="ECO:0000256" key="1">
    <source>
        <dbReference type="SAM" id="MobiDB-lite"/>
    </source>
</evidence>
<name>A0ABD1CZK0_CULPP</name>
<feature type="compositionally biased region" description="Low complexity" evidence="1">
    <location>
        <begin position="31"/>
        <end position="40"/>
    </location>
</feature>
<gene>
    <name evidence="2" type="ORF">pipiens_013445</name>
</gene>
<keyword evidence="3" id="KW-1185">Reference proteome</keyword>
<feature type="region of interest" description="Disordered" evidence="1">
    <location>
        <begin position="1"/>
        <end position="40"/>
    </location>
</feature>
<dbReference type="EMBL" id="JBEHCU010008617">
    <property type="protein sequence ID" value="KAL1381452.1"/>
    <property type="molecule type" value="Genomic_DNA"/>
</dbReference>
<organism evidence="2 3">
    <name type="scientific">Culex pipiens pipiens</name>
    <name type="common">Northern house mosquito</name>
    <dbReference type="NCBI Taxonomy" id="38569"/>
    <lineage>
        <taxon>Eukaryota</taxon>
        <taxon>Metazoa</taxon>
        <taxon>Ecdysozoa</taxon>
        <taxon>Arthropoda</taxon>
        <taxon>Hexapoda</taxon>
        <taxon>Insecta</taxon>
        <taxon>Pterygota</taxon>
        <taxon>Neoptera</taxon>
        <taxon>Endopterygota</taxon>
        <taxon>Diptera</taxon>
        <taxon>Nematocera</taxon>
        <taxon>Culicoidea</taxon>
        <taxon>Culicidae</taxon>
        <taxon>Culicinae</taxon>
        <taxon>Culicini</taxon>
        <taxon>Culex</taxon>
        <taxon>Culex</taxon>
    </lineage>
</organism>
<sequence length="122" mass="13908">MAGVTSSPQMEFKIEPQHNEHSPENTQHYNPALTTSLTSSTVPPLTQAAHHIVQIYSAEEQQEMEYDDYEEKEYLRDPVDSDFDPFADQRVDTESTETYCGKDRNGSEDDRGKEVHEKGEPS</sequence>
<comment type="caution">
    <text evidence="2">The sequence shown here is derived from an EMBL/GenBank/DDBJ whole genome shotgun (WGS) entry which is preliminary data.</text>
</comment>
<protein>
    <submittedName>
        <fullName evidence="2">Uncharacterized protein</fullName>
    </submittedName>
</protein>